<dbReference type="FunFam" id="2.60.40.1930:FF:000001">
    <property type="entry name" value="CD109 isoform 3"/>
    <property type="match status" value="1"/>
</dbReference>
<feature type="domain" description="Alpha-macroglobulin receptor-binding" evidence="14">
    <location>
        <begin position="1462"/>
        <end position="1546"/>
    </location>
</feature>
<evidence type="ECO:0000256" key="1">
    <source>
        <dbReference type="ARBA" id="ARBA00010952"/>
    </source>
</evidence>
<dbReference type="InterPro" id="IPR002890">
    <property type="entry name" value="MG2"/>
</dbReference>
<evidence type="ECO:0000256" key="10">
    <source>
        <dbReference type="SAM" id="MobiDB-lite"/>
    </source>
</evidence>
<dbReference type="Gene3D" id="1.50.10.20">
    <property type="match status" value="1"/>
</dbReference>
<evidence type="ECO:0000256" key="4">
    <source>
        <dbReference type="ARBA" id="ARBA00022900"/>
    </source>
</evidence>
<dbReference type="SMART" id="SM01419">
    <property type="entry name" value="Thiol-ester_cl"/>
    <property type="match status" value="1"/>
</dbReference>
<keyword evidence="3 11" id="KW-0732">Signal</keyword>
<dbReference type="InterPro" id="IPR013783">
    <property type="entry name" value="Ig-like_fold"/>
</dbReference>
<dbReference type="Pfam" id="PF07703">
    <property type="entry name" value="A2M_BRD"/>
    <property type="match status" value="1"/>
</dbReference>
<evidence type="ECO:0000256" key="7">
    <source>
        <dbReference type="ARBA" id="ARBA00057615"/>
    </source>
</evidence>
<accession>V9LXN1</accession>
<name>V9LXN1_CHTFI</name>
<evidence type="ECO:0000259" key="12">
    <source>
        <dbReference type="SMART" id="SM01359"/>
    </source>
</evidence>
<dbReference type="SMART" id="SM01360">
    <property type="entry name" value="A2M"/>
    <property type="match status" value="1"/>
</dbReference>
<dbReference type="SMART" id="SM01359">
    <property type="entry name" value="A2M_N_2"/>
    <property type="match status" value="1"/>
</dbReference>
<organism evidence="15">
    <name type="scientific">Chthamalus fissus</name>
    <name type="common">Acorn barnacle</name>
    <dbReference type="NCBI Taxonomy" id="116177"/>
    <lineage>
        <taxon>Eukaryota</taxon>
        <taxon>Metazoa</taxon>
        <taxon>Ecdysozoa</taxon>
        <taxon>Arthropoda</taxon>
        <taxon>Crustacea</taxon>
        <taxon>Multicrustacea</taxon>
        <taxon>Cirripedia</taxon>
        <taxon>Thoracica</taxon>
        <taxon>Thoracicalcarea</taxon>
        <taxon>Balanomorpha</taxon>
        <taxon>Chthamaloidea</taxon>
        <taxon>Chthamalidae</taxon>
        <taxon>Chthamalus</taxon>
    </lineage>
</organism>
<dbReference type="Gene3D" id="2.60.40.10">
    <property type="entry name" value="Immunoglobulins"/>
    <property type="match status" value="1"/>
</dbReference>
<feature type="domain" description="Alpha-2-macroglobulin" evidence="13">
    <location>
        <begin position="845"/>
        <end position="935"/>
    </location>
</feature>
<evidence type="ECO:0000256" key="8">
    <source>
        <dbReference type="ARBA" id="ARBA00063781"/>
    </source>
</evidence>
<dbReference type="Gene3D" id="2.60.40.690">
    <property type="entry name" value="Alpha-macroglobulin, receptor-binding domain"/>
    <property type="match status" value="1"/>
</dbReference>
<evidence type="ECO:0000259" key="14">
    <source>
        <dbReference type="SMART" id="SM01361"/>
    </source>
</evidence>
<keyword evidence="4" id="KW-0722">Serine protease inhibitor</keyword>
<keyword evidence="5" id="KW-1015">Disulfide bond</keyword>
<evidence type="ECO:0000256" key="11">
    <source>
        <dbReference type="SAM" id="SignalP"/>
    </source>
</evidence>
<reference evidence="15" key="1">
    <citation type="submission" date="2012-11" db="EMBL/GenBank/DDBJ databases">
        <title>Conserved gene expression of the glycoprotein, MULTIFUNCin, in multiple barnacle species drives predatory feeding responses across biogeographic region.</title>
        <authorList>
            <person name="Ferrier G.A."/>
            <person name="Zimmer R.K."/>
        </authorList>
    </citation>
    <scope>NUCLEOTIDE SEQUENCE</scope>
</reference>
<evidence type="ECO:0000256" key="9">
    <source>
        <dbReference type="ARBA" id="ARBA00078071"/>
    </source>
</evidence>
<dbReference type="SUPFAM" id="SSF48239">
    <property type="entry name" value="Terpenoid cyclases/Protein prenyltransferases"/>
    <property type="match status" value="1"/>
</dbReference>
<comment type="function">
    <text evidence="7">Binds covalently through a thioester bond to the pathogen surface resulting in pathogen clearance.</text>
</comment>
<dbReference type="Pfam" id="PF01835">
    <property type="entry name" value="MG2"/>
    <property type="match status" value="1"/>
</dbReference>
<dbReference type="InterPro" id="IPR011625">
    <property type="entry name" value="A2M_N_BRD"/>
</dbReference>
<dbReference type="Gene3D" id="2.20.130.20">
    <property type="match status" value="2"/>
</dbReference>
<dbReference type="Gene3D" id="2.60.40.1930">
    <property type="match status" value="2"/>
</dbReference>
<sequence length="1552" mass="171083">MIPRHLAPVLLLAALAAGQKVPESGYLMTAPKVLQAGTSERACITMYKLPGPGRQIKLTFSQRDRPFSLAQTLDESDFQLFTSQTAIPDTVDENGEYCFDIDVPATVTVRYAQVNLELTSTNGLKMTESSPISINPEALVTLFQTDKAKYQPGQKVLFRVITLSHDLKALNSNLSEVWIETPDRIRIAQWKNVETNTGMVQLDMQLTEEPPLGRWNIYAKTSQEKISKSFQVEEYVLPTFEVSVEAPSYIENNERTVTVKVCGKYTFGQPLVGANVSINATASISSYQYDRNPNLLRNISDFAESDEQGCAVFDLLVSKIGIGRVGRGNSVTLTAVVEEAGTGLKQVETKSVQQQYSSVSLTESDNSQRFLKPNLPYYGQYTLKQQDQTPSAGEIIKVCYTATYKDRALSSSDDPKETPKDVLYNAASKFSEQIETEFGYTPFFWETKAPKQGVTGEVCREYRTDETGSITYYIPPQSEEVDKIEIQVTARVGGDRDSHFSTLRAFFSPSQSYVGIDAHLLPSELPCSGDVTVQLLTSQEGAPPPMHYKILSRGRIIKVGNMNTTSLTFPVLAKMGPEFKLLVYYVKESGEVVSDSRTFKVAKCFPNQVQVSWDKETVKPGDTASFTIRAAPNSVCGISAVDRSTELLGTSNQITVDSVFDQLRQLVIGRYQRPQQIKDDFRYCRDLQLSLVDTLKNGGATQTDLTEQPEQADAAGSVSSSGNNRFIGLPPPREPTYRTDREDALKPFDEAGFLVMSNLGLESRPCYKRVEPVEIPEPLLSSVDKVQGGSGGGFAQESVAFSAAAPPRPQAFAFAQEDADVPGGSRFGGAEVSQEDQVRDFFPEAFAFSIETLDANGVKVLTQEMPDTITSWVGSAVCTNSQEGFGLANKSSINTFKPFFVKTSLPYSIKRGEVLKMSATVFNYLDSSLSVYLELGASEQYSLSDPAAPAGFDLCIAAGRSETKQFPLTFSDLGEVNVTVSAKVKDGNCQEPNAVAPGSDTIIRHLVIKPEGFPQEETTSSFVCLDKGDENHVDTIEMPQPEGLVPDSERAYFSVIGDLLGPTYQNLDSGLIEAPTGGGEPNMITMMPNIYIRDYLERVGQLTERERRQTDHNMKSGYQRELRYRRRDGSFSSYGPADREGSVFLTALVIDAFKKASKYIDIDETVISKAKDWVLRQQKPDGCFERKGDLIHKEMKGGTERGGEAALTAFVMLALKDSATSDELASGFACLEDALVKPELTLYSEILMAYTYLKMGVTTKGQRMVDKLLEKATQEGYDVLYWEGDRSSIIGGSRAVDVEMTARMVLSLLHISGKDYVEKAARAVRWINQQRNSKGGLVSTQDTIVAVQALTEFAVRTFASDLNTAVSVTAGGQPVEMSVDASNRLLMQQKKIPDLQLPATVTFDISPPGCVVTQTVLRYSSTLKVPDPAFSLGVATKPRGRTGYEMEACTSYIGGPGQVDRVIFELEMPSGYIPVDSTLRNLRQHKALRNYKSEEGKIVFTLQGITEDKTCLEFRIIQLDEVENLKPSVAKVYDFYRPEDRNIAEYELPVAA</sequence>
<feature type="compositionally biased region" description="Polar residues" evidence="10">
    <location>
        <begin position="700"/>
        <end position="709"/>
    </location>
</feature>
<protein>
    <recommendedName>
        <fullName evidence="9">TEP1-F</fullName>
    </recommendedName>
</protein>
<dbReference type="SUPFAM" id="SSF49410">
    <property type="entry name" value="Alpha-macroglobulin receptor domain"/>
    <property type="match status" value="1"/>
</dbReference>
<evidence type="ECO:0000256" key="2">
    <source>
        <dbReference type="ARBA" id="ARBA00022690"/>
    </source>
</evidence>
<dbReference type="Pfam" id="PF07677">
    <property type="entry name" value="A2M_recep"/>
    <property type="match status" value="1"/>
</dbReference>
<dbReference type="PANTHER" id="PTHR11412">
    <property type="entry name" value="MACROGLOBULIN / COMPLEMENT"/>
    <property type="match status" value="1"/>
</dbReference>
<dbReference type="InterPro" id="IPR011626">
    <property type="entry name" value="Alpha-macroglobulin_TED"/>
</dbReference>
<dbReference type="PANTHER" id="PTHR11412:SF171">
    <property type="entry name" value="PREGNANCY ZONE PROTEIN-LIKE PROTEIN"/>
    <property type="match status" value="1"/>
</dbReference>
<keyword evidence="2" id="KW-0646">Protease inhibitor</keyword>
<dbReference type="InterPro" id="IPR009048">
    <property type="entry name" value="A-macroglobulin_rcpt-bd"/>
</dbReference>
<dbReference type="Pfam" id="PF17791">
    <property type="entry name" value="MG3"/>
    <property type="match status" value="1"/>
</dbReference>
<evidence type="ECO:0000256" key="6">
    <source>
        <dbReference type="ARBA" id="ARBA00023180"/>
    </source>
</evidence>
<feature type="region of interest" description="Disordered" evidence="10">
    <location>
        <begin position="700"/>
        <end position="738"/>
    </location>
</feature>
<evidence type="ECO:0000313" key="15">
    <source>
        <dbReference type="EMBL" id="AFY13482.1"/>
    </source>
</evidence>
<evidence type="ECO:0000259" key="13">
    <source>
        <dbReference type="SMART" id="SM01360"/>
    </source>
</evidence>
<dbReference type="Pfam" id="PF07678">
    <property type="entry name" value="TED_complement"/>
    <property type="match status" value="1"/>
</dbReference>
<dbReference type="Gene3D" id="2.60.40.1940">
    <property type="match status" value="1"/>
</dbReference>
<dbReference type="InterPro" id="IPR008930">
    <property type="entry name" value="Terpenoid_cyclase/PrenylTrfase"/>
</dbReference>
<dbReference type="Pfam" id="PF00207">
    <property type="entry name" value="A2M"/>
    <property type="match status" value="1"/>
</dbReference>
<feature type="domain" description="Alpha-2-macroglobulin bait region" evidence="12">
    <location>
        <begin position="516"/>
        <end position="648"/>
    </location>
</feature>
<keyword evidence="6" id="KW-0325">Glycoprotein</keyword>
<dbReference type="GO" id="GO:0005615">
    <property type="term" value="C:extracellular space"/>
    <property type="evidence" value="ECO:0007669"/>
    <property type="project" value="InterPro"/>
</dbReference>
<dbReference type="SMART" id="SM01361">
    <property type="entry name" value="A2M_recep"/>
    <property type="match status" value="1"/>
</dbReference>
<comment type="similarity">
    <text evidence="1">Belongs to the protease inhibitor I39 (alpha-2-macroglobulin) family.</text>
</comment>
<dbReference type="InterPro" id="IPR036595">
    <property type="entry name" value="A-macroglobulin_rcpt-bd_sf"/>
</dbReference>
<evidence type="ECO:0000256" key="3">
    <source>
        <dbReference type="ARBA" id="ARBA00022729"/>
    </source>
</evidence>
<dbReference type="InterPro" id="IPR047565">
    <property type="entry name" value="Alpha-macroglob_thiol-ester_cl"/>
</dbReference>
<dbReference type="SUPFAM" id="SSF81296">
    <property type="entry name" value="E set domains"/>
    <property type="match status" value="1"/>
</dbReference>
<proteinExistence type="evidence at transcript level"/>
<dbReference type="InterPro" id="IPR014756">
    <property type="entry name" value="Ig_E-set"/>
</dbReference>
<feature type="signal peptide" evidence="11">
    <location>
        <begin position="1"/>
        <end position="18"/>
    </location>
</feature>
<feature type="chain" id="PRO_5004779678" description="TEP1-F" evidence="11">
    <location>
        <begin position="19"/>
        <end position="1552"/>
    </location>
</feature>
<dbReference type="InterPro" id="IPR001599">
    <property type="entry name" value="Macroglobln_a2"/>
</dbReference>
<dbReference type="InterPro" id="IPR041555">
    <property type="entry name" value="MG3"/>
</dbReference>
<dbReference type="EMBL" id="KC152473">
    <property type="protein sequence ID" value="AFY13482.1"/>
    <property type="molecule type" value="mRNA"/>
</dbReference>
<dbReference type="InterPro" id="IPR050473">
    <property type="entry name" value="A2M/Complement_sys"/>
</dbReference>
<evidence type="ECO:0000256" key="5">
    <source>
        <dbReference type="ARBA" id="ARBA00023157"/>
    </source>
</evidence>
<dbReference type="GO" id="GO:0004867">
    <property type="term" value="F:serine-type endopeptidase inhibitor activity"/>
    <property type="evidence" value="ECO:0007669"/>
    <property type="project" value="UniProtKB-KW"/>
</dbReference>
<comment type="subunit">
    <text evidence="8">Heterodimer of a TEP1-N chain and an TEP1-C chain non-covalently linked. Forms a complex composed of TEP1-N and TEP1-C heterodimer, LRIM1 and APL1C; the interaction stabilizes TEP1-N and TEP1-C heterodimer, prevents its binding to tissues while circulating in the hemolymph and protects the thioester bond from hydrolysis. Mature TEP1 and to a lesser extent full-length TEP1 interact with SPCLIP1; the interaction is induced by microbial infection.</text>
</comment>
<dbReference type="Gene3D" id="2.60.120.1540">
    <property type="match status" value="1"/>
</dbReference>